<evidence type="ECO:0000313" key="1">
    <source>
        <dbReference type="EMBL" id="MDT0487443.1"/>
    </source>
</evidence>
<dbReference type="RefSeq" id="WP_311720129.1">
    <property type="nucleotide sequence ID" value="NZ_JAVREZ010000028.1"/>
</dbReference>
<name>A0ABU2VPB4_9ACTN</name>
<proteinExistence type="predicted"/>
<evidence type="ECO:0000313" key="2">
    <source>
        <dbReference type="Proteomes" id="UP001183824"/>
    </source>
</evidence>
<accession>A0ABU2VPB4</accession>
<dbReference type="Proteomes" id="UP001183824">
    <property type="component" value="Unassembled WGS sequence"/>
</dbReference>
<sequence length="128" mass="14522">MPSSRADAVTSADMGRGRLECDEEQLAAAQEIISSHEDDHYSNGWGTPRRHVNWTHYLFYGADIRESGLDWLVHQIRDMARIPANEDGDRVTGLFLASHEVNGTTEWQVRDGQLFVLPSDGRHRYLNA</sequence>
<organism evidence="1 2">
    <name type="scientific">Streptomyces doebereineriae</name>
    <dbReference type="NCBI Taxonomy" id="3075528"/>
    <lineage>
        <taxon>Bacteria</taxon>
        <taxon>Bacillati</taxon>
        <taxon>Actinomycetota</taxon>
        <taxon>Actinomycetes</taxon>
        <taxon>Kitasatosporales</taxon>
        <taxon>Streptomycetaceae</taxon>
        <taxon>Streptomyces</taxon>
    </lineage>
</organism>
<protein>
    <submittedName>
        <fullName evidence="1">Uncharacterized protein</fullName>
    </submittedName>
</protein>
<gene>
    <name evidence="1" type="ORF">RNB18_46040</name>
</gene>
<keyword evidence="2" id="KW-1185">Reference proteome</keyword>
<dbReference type="EMBL" id="JAVREZ010000028">
    <property type="protein sequence ID" value="MDT0487443.1"/>
    <property type="molecule type" value="Genomic_DNA"/>
</dbReference>
<reference evidence="2" key="1">
    <citation type="submission" date="2023-07" db="EMBL/GenBank/DDBJ databases">
        <title>30 novel species of actinomycetes from the DSMZ collection.</title>
        <authorList>
            <person name="Nouioui I."/>
        </authorList>
    </citation>
    <scope>NUCLEOTIDE SEQUENCE [LARGE SCALE GENOMIC DNA]</scope>
    <source>
        <strain evidence="2">DSM 41640</strain>
    </source>
</reference>
<comment type="caution">
    <text evidence="1">The sequence shown here is derived from an EMBL/GenBank/DDBJ whole genome shotgun (WGS) entry which is preliminary data.</text>
</comment>